<comment type="caution">
    <text evidence="1">The sequence shown here is derived from an EMBL/GenBank/DDBJ whole genome shotgun (WGS) entry which is preliminary data.</text>
</comment>
<evidence type="ECO:0000313" key="2">
    <source>
        <dbReference type="Proteomes" id="UP001404956"/>
    </source>
</evidence>
<dbReference type="InterPro" id="IPR011009">
    <property type="entry name" value="Kinase-like_dom_sf"/>
</dbReference>
<evidence type="ECO:0000313" key="1">
    <source>
        <dbReference type="EMBL" id="GAA5532609.1"/>
    </source>
</evidence>
<name>A0ABP9XB87_9DEIO</name>
<dbReference type="SUPFAM" id="SSF56112">
    <property type="entry name" value="Protein kinase-like (PK-like)"/>
    <property type="match status" value="1"/>
</dbReference>
<organism evidence="1 2">
    <name type="scientific">Deinococcus aluminii</name>
    <dbReference type="NCBI Taxonomy" id="1656885"/>
    <lineage>
        <taxon>Bacteria</taxon>
        <taxon>Thermotogati</taxon>
        <taxon>Deinococcota</taxon>
        <taxon>Deinococci</taxon>
        <taxon>Deinococcales</taxon>
        <taxon>Deinococcaceae</taxon>
        <taxon>Deinococcus</taxon>
    </lineage>
</organism>
<reference evidence="1 2" key="1">
    <citation type="submission" date="2024-02" db="EMBL/GenBank/DDBJ databases">
        <title>Deinococcus aluminii NBRC 112889.</title>
        <authorList>
            <person name="Ichikawa N."/>
            <person name="Katano-Makiyama Y."/>
            <person name="Hidaka K."/>
        </authorList>
    </citation>
    <scope>NUCLEOTIDE SEQUENCE [LARGE SCALE GENOMIC DNA]</scope>
    <source>
        <strain evidence="1 2">NBRC 112889</strain>
    </source>
</reference>
<dbReference type="EMBL" id="BAABRV010000002">
    <property type="protein sequence ID" value="GAA5532609.1"/>
    <property type="molecule type" value="Genomic_DNA"/>
</dbReference>
<dbReference type="Proteomes" id="UP001404956">
    <property type="component" value="Unassembled WGS sequence"/>
</dbReference>
<proteinExistence type="predicted"/>
<protein>
    <recommendedName>
        <fullName evidence="3">Aminoglycoside phosphotransferase family protein</fullName>
    </recommendedName>
</protein>
<evidence type="ECO:0008006" key="3">
    <source>
        <dbReference type="Google" id="ProtNLM"/>
    </source>
</evidence>
<accession>A0ABP9XB87</accession>
<sequence>MAAAERWGYVVRERSAVSGQLSAEGVTELNAGDSSRASHVWRVEGAGGPVILRRPWWTSPDVSAFMLGLARLFGVDPRDLHATADAYRFWHGLGVWAVPEVLGMTDFRGGPALRVAFVPGEPPRDLREADAAELGRRVAAVHSASGGGFGPVMGNPLRSLPDFYPHALKVVREVAAHFAPDAWADRWPEVEAAFAAAPSPTRAVPMLLDWAGSQFVWRDGQPFALVDVEASAFAPPELDLCLWEILLPLQGARAFRCGYEERLPFPNLGPHRAACHLILRALEGAPPLRDWLGLATQFDDAAPHDEGQRQ</sequence>
<keyword evidence="2" id="KW-1185">Reference proteome</keyword>
<gene>
    <name evidence="1" type="ORF">Dalu01_00998</name>
</gene>